<name>A0A418WAT4_9PROT</name>
<dbReference type="AlphaFoldDB" id="A0A418WAT4"/>
<organism evidence="1 2">
    <name type="scientific">Oleomonas cavernae</name>
    <dbReference type="NCBI Taxonomy" id="2320859"/>
    <lineage>
        <taxon>Bacteria</taxon>
        <taxon>Pseudomonadati</taxon>
        <taxon>Pseudomonadota</taxon>
        <taxon>Alphaproteobacteria</taxon>
        <taxon>Acetobacterales</taxon>
        <taxon>Acetobacteraceae</taxon>
        <taxon>Oleomonas</taxon>
    </lineage>
</organism>
<keyword evidence="2" id="KW-1185">Reference proteome</keyword>
<reference evidence="1 2" key="1">
    <citation type="submission" date="2018-09" db="EMBL/GenBank/DDBJ databases">
        <authorList>
            <person name="Zhu H."/>
        </authorList>
    </citation>
    <scope>NUCLEOTIDE SEQUENCE [LARGE SCALE GENOMIC DNA]</scope>
    <source>
        <strain evidence="1 2">K1W22B-8</strain>
    </source>
</reference>
<dbReference type="OrthoDB" id="9953052at2"/>
<evidence type="ECO:0000313" key="1">
    <source>
        <dbReference type="EMBL" id="RJF87099.1"/>
    </source>
</evidence>
<dbReference type="EMBL" id="QYUK01000011">
    <property type="protein sequence ID" value="RJF87099.1"/>
    <property type="molecule type" value="Genomic_DNA"/>
</dbReference>
<evidence type="ECO:0000313" key="2">
    <source>
        <dbReference type="Proteomes" id="UP000284605"/>
    </source>
</evidence>
<proteinExistence type="predicted"/>
<evidence type="ECO:0008006" key="3">
    <source>
        <dbReference type="Google" id="ProtNLM"/>
    </source>
</evidence>
<gene>
    <name evidence="1" type="ORF">D3874_08735</name>
</gene>
<dbReference type="RefSeq" id="WP_119777743.1">
    <property type="nucleotide sequence ID" value="NZ_QYUK01000011.1"/>
</dbReference>
<dbReference type="Proteomes" id="UP000284605">
    <property type="component" value="Unassembled WGS sequence"/>
</dbReference>
<comment type="caution">
    <text evidence="1">The sequence shown here is derived from an EMBL/GenBank/DDBJ whole genome shotgun (WGS) entry which is preliminary data.</text>
</comment>
<accession>A0A418WAT4</accession>
<sequence length="151" mass="15866">MANDAPPPDAPLPAREVAILASLTDRLTQAVENECGAMADRRFEKLQPLVEAKLQVVTAYDAQLHRLGGPEAVARDIGASAALREPTARLREILALHTVQIAAARTVADRLMRSIADTVATQARPVLGYGPGAAVRTASAAPAAMAFHAQV</sequence>
<protein>
    <recommendedName>
        <fullName evidence="3">Flagellar protein FlgN</fullName>
    </recommendedName>
</protein>